<evidence type="ECO:0000313" key="3">
    <source>
        <dbReference type="Proteomes" id="UP000323142"/>
    </source>
</evidence>
<organism evidence="2 3">
    <name type="scientific">Salinarimonas soli</name>
    <dbReference type="NCBI Taxonomy" id="1638099"/>
    <lineage>
        <taxon>Bacteria</taxon>
        <taxon>Pseudomonadati</taxon>
        <taxon>Pseudomonadota</taxon>
        <taxon>Alphaproteobacteria</taxon>
        <taxon>Hyphomicrobiales</taxon>
        <taxon>Salinarimonadaceae</taxon>
        <taxon>Salinarimonas</taxon>
    </lineage>
</organism>
<evidence type="ECO:0000256" key="1">
    <source>
        <dbReference type="SAM" id="MobiDB-lite"/>
    </source>
</evidence>
<comment type="caution">
    <text evidence="2">The sequence shown here is derived from an EMBL/GenBank/DDBJ whole genome shotgun (WGS) entry which is preliminary data.</text>
</comment>
<dbReference type="RefSeq" id="WP_149815105.1">
    <property type="nucleotide sequence ID" value="NZ_VUOA01000003.1"/>
</dbReference>
<feature type="region of interest" description="Disordered" evidence="1">
    <location>
        <begin position="1"/>
        <end position="27"/>
    </location>
</feature>
<sequence>MHPPATCPAEPPSAAPPPRDDEAMPAGLSNDYLNHFSEALMLIELAAADPGIAADLAAWRPVGYRAHFEASRLRRAGAAIAAYDALDPAARAGFEELTGAMNRLVRTAVLALQPPCEAEDAAIVAVVTAPALRRLVGRAGAFLASGGADLAHEGEIEEAQTVIDRLIERAGSGD</sequence>
<reference evidence="2 3" key="1">
    <citation type="submission" date="2019-09" db="EMBL/GenBank/DDBJ databases">
        <title>Salinarimonas rosea gen. nov., sp. nov., a new member of the a-2 subgroup of the Proteobacteria.</title>
        <authorList>
            <person name="Liu J."/>
        </authorList>
    </citation>
    <scope>NUCLEOTIDE SEQUENCE [LARGE SCALE GENOMIC DNA]</scope>
    <source>
        <strain evidence="2 3">BN140002</strain>
    </source>
</reference>
<dbReference type="OrthoDB" id="7172864at2"/>
<dbReference type="AlphaFoldDB" id="A0A5B2W0F9"/>
<proteinExistence type="predicted"/>
<dbReference type="EMBL" id="VUOA01000003">
    <property type="protein sequence ID" value="KAA2244200.1"/>
    <property type="molecule type" value="Genomic_DNA"/>
</dbReference>
<protein>
    <submittedName>
        <fullName evidence="2">Uncharacterized protein</fullName>
    </submittedName>
</protein>
<gene>
    <name evidence="2" type="ORF">F0L46_00685</name>
</gene>
<evidence type="ECO:0000313" key="2">
    <source>
        <dbReference type="EMBL" id="KAA2244200.1"/>
    </source>
</evidence>
<dbReference type="Proteomes" id="UP000323142">
    <property type="component" value="Unassembled WGS sequence"/>
</dbReference>
<keyword evidence="3" id="KW-1185">Reference proteome</keyword>
<reference evidence="2 3" key="2">
    <citation type="submission" date="2019-09" db="EMBL/GenBank/DDBJ databases">
        <authorList>
            <person name="Jin C."/>
        </authorList>
    </citation>
    <scope>NUCLEOTIDE SEQUENCE [LARGE SCALE GENOMIC DNA]</scope>
    <source>
        <strain evidence="2 3">BN140002</strain>
    </source>
</reference>
<accession>A0A5B2W0F9</accession>
<name>A0A5B2W0F9_9HYPH</name>
<feature type="compositionally biased region" description="Pro residues" evidence="1">
    <location>
        <begin position="1"/>
        <end position="17"/>
    </location>
</feature>